<evidence type="ECO:0000256" key="1">
    <source>
        <dbReference type="ARBA" id="ARBA00023098"/>
    </source>
</evidence>
<evidence type="ECO:0000256" key="4">
    <source>
        <dbReference type="SAM" id="Phobius"/>
    </source>
</evidence>
<evidence type="ECO:0000256" key="3">
    <source>
        <dbReference type="SAM" id="MobiDB-lite"/>
    </source>
</evidence>
<evidence type="ECO:0000313" key="7">
    <source>
        <dbReference type="Proteomes" id="UP001201873"/>
    </source>
</evidence>
<reference evidence="6 7" key="1">
    <citation type="submission" date="2022-04" db="EMBL/GenBank/DDBJ databases">
        <title>Genome diversity in the genus Frankia.</title>
        <authorList>
            <person name="Carlos-Shanley C."/>
            <person name="Hahn D."/>
        </authorList>
    </citation>
    <scope>NUCLEOTIDE SEQUENCE [LARGE SCALE GENOMIC DNA]</scope>
    <source>
        <strain evidence="6 7">Ag45/Mut15</strain>
    </source>
</reference>
<dbReference type="EMBL" id="JALKFT010000003">
    <property type="protein sequence ID" value="MCK9875088.1"/>
    <property type="molecule type" value="Genomic_DNA"/>
</dbReference>
<dbReference type="Proteomes" id="UP001201873">
    <property type="component" value="Unassembled WGS sequence"/>
</dbReference>
<comment type="caution">
    <text evidence="6">The sequence shown here is derived from an EMBL/GenBank/DDBJ whole genome shotgun (WGS) entry which is preliminary data.</text>
</comment>
<feature type="active site" description="Nucleophile" evidence="2">
    <location>
        <position position="103"/>
    </location>
</feature>
<feature type="compositionally biased region" description="Basic and acidic residues" evidence="3">
    <location>
        <begin position="260"/>
        <end position="274"/>
    </location>
</feature>
<feature type="transmembrane region" description="Helical" evidence="4">
    <location>
        <begin position="1049"/>
        <end position="1070"/>
    </location>
</feature>
<feature type="compositionally biased region" description="Pro residues" evidence="3">
    <location>
        <begin position="767"/>
        <end position="791"/>
    </location>
</feature>
<feature type="transmembrane region" description="Helical" evidence="4">
    <location>
        <begin position="1023"/>
        <end position="1042"/>
    </location>
</feature>
<dbReference type="Gene3D" id="3.40.1090.10">
    <property type="entry name" value="Cytosolic phospholipase A2 catalytic domain"/>
    <property type="match status" value="1"/>
</dbReference>
<protein>
    <submittedName>
        <fullName evidence="6">Patatin-like protein</fullName>
    </submittedName>
</protein>
<dbReference type="InterPro" id="IPR016035">
    <property type="entry name" value="Acyl_Trfase/lysoPLipase"/>
</dbReference>
<feature type="short sequence motif" description="GXSXG" evidence="2">
    <location>
        <begin position="101"/>
        <end position="105"/>
    </location>
</feature>
<evidence type="ECO:0000256" key="2">
    <source>
        <dbReference type="PROSITE-ProRule" id="PRU01161"/>
    </source>
</evidence>
<feature type="transmembrane region" description="Helical" evidence="4">
    <location>
        <begin position="950"/>
        <end position="967"/>
    </location>
</feature>
<name>A0ABT0JVN3_9ACTN</name>
<dbReference type="PROSITE" id="PS51635">
    <property type="entry name" value="PNPLA"/>
    <property type="match status" value="1"/>
</dbReference>
<accession>A0ABT0JVN3</accession>
<keyword evidence="4" id="KW-1133">Transmembrane helix</keyword>
<sequence>MSDPAAQPRPPAAGGTVAGAGAGTAQDVRLAVVMTGGASLAVWMGGVAAEINLATGDPGRHRDADRDGSGGVDPVDAALAARYARLKAILDVTLDVDVLAGASAGGINAAMLGFARAHGARLAPLRELWLSLGSLDTLMRTPREREFPSLLRGDEVVLPALRTGLRAVAATGHAAASTRADALGRATALFITTTIMRGELAEHTDSLGGTIFDVDYRGLFVFGTPDLTDPGAIPRLALAARASSAFPGAFEPVYVPVGRTPDHPDHPQDSHGADPDDDRPDMGRYVNSARGFHASDGGILVNRPIGPALAAIFDRPAHRQVRRVVTYIVPSPRPTDVAPDGTRTIPVWDDPRATPPVSVTLLGALDAALNQSIGTDLAELRAHNDAVRGTRATRRRLLRLASAGGRRLADDDLYDAYRRGVAERIGTPVVEALLRVLADQADQPRPADADAVRTDTAARTGLANAARAAVFTTLPERLPGPDTLGELGRLGQPALDGVKGILLSMINEGYVLCPSRPERIRLARLATAIHTATLPHTAPDGEAGGPGRLYTSSPRPGVFTTVRTTLAAMPSATSGAVVAEATRRWLAIDPVGVAGTGRPAAAWLALAEVIEAVRDEFADLVPRWTPTDQPPTGIEIRPAGLTVGQRRALAARTLADFVAYLPTTRPEAVIALLDLHLVEQETSGAVLDQPVELVQISADLPTALDPSRRWAEDKLTGLRLGNFAAFAKSSWRANDWMWGRLDGAGWLVRVLLDPRRLILLRDLALRTPPPGTTSDGPPPTATTSDGPPPDGAPGDGTEPDGTVSPVGAATRWLAELIDALADVAGSPAPAEVRAELSVLADLTAPVPAGLAATSLWVAGGFQRDIAARELVGLAEAVRHDIAGGVHARPTTEFLASVDAALVSAGPPTAAAAPADQVLPGQAVEGVLRACAVSDERITDSAQGSILATDLARIVAVMTSWLAAARFLPRPMWPVAFLLRTAARIGYELVRDITHRRRRVVIAFGLLLVVVGVVAALVGSGLVGGLGVVAALVGLVIVGVPGWRRLPGGLAVAAAGTLVLVAAAGAIPVLHDRLFDWLGDDAVPYLADHPWAWALVFLALVAPGGWSLGEAVLARRARHRARRQRQLRRRPTS</sequence>
<dbReference type="InterPro" id="IPR002641">
    <property type="entry name" value="PNPLA_dom"/>
</dbReference>
<comment type="caution">
    <text evidence="2">Lacks conserved residue(s) required for the propagation of feature annotation.</text>
</comment>
<keyword evidence="2" id="KW-0378">Hydrolase</keyword>
<dbReference type="NCBIfam" id="TIGR03607">
    <property type="entry name" value="patatin-like protein"/>
    <property type="match status" value="1"/>
</dbReference>
<feature type="transmembrane region" description="Helical" evidence="4">
    <location>
        <begin position="1090"/>
        <end position="1112"/>
    </location>
</feature>
<organism evidence="6 7">
    <name type="scientific">Frankia umida</name>
    <dbReference type="NCBI Taxonomy" id="573489"/>
    <lineage>
        <taxon>Bacteria</taxon>
        <taxon>Bacillati</taxon>
        <taxon>Actinomycetota</taxon>
        <taxon>Actinomycetes</taxon>
        <taxon>Frankiales</taxon>
        <taxon>Frankiaceae</taxon>
        <taxon>Frankia</taxon>
    </lineage>
</organism>
<dbReference type="InterPro" id="IPR024282">
    <property type="entry name" value="DUF3376"/>
</dbReference>
<feature type="domain" description="PNPLA" evidence="5">
    <location>
        <begin position="32"/>
        <end position="309"/>
    </location>
</feature>
<feature type="short sequence motif" description="DGA/G" evidence="2">
    <location>
        <begin position="296"/>
        <end position="298"/>
    </location>
</feature>
<dbReference type="InterPro" id="IPR019894">
    <property type="entry name" value="Patatin-related_protein"/>
</dbReference>
<feature type="region of interest" description="Disordered" evidence="3">
    <location>
        <begin position="766"/>
        <end position="805"/>
    </location>
</feature>
<evidence type="ECO:0000259" key="5">
    <source>
        <dbReference type="PROSITE" id="PS51635"/>
    </source>
</evidence>
<evidence type="ECO:0000313" key="6">
    <source>
        <dbReference type="EMBL" id="MCK9875088.1"/>
    </source>
</evidence>
<feature type="transmembrane region" description="Helical" evidence="4">
    <location>
        <begin position="999"/>
        <end position="1017"/>
    </location>
</feature>
<dbReference type="Pfam" id="PF01734">
    <property type="entry name" value="Patatin"/>
    <property type="match status" value="1"/>
</dbReference>
<keyword evidence="1 2" id="KW-0443">Lipid metabolism</keyword>
<proteinExistence type="predicted"/>
<feature type="region of interest" description="Disordered" evidence="3">
    <location>
        <begin position="1"/>
        <end position="20"/>
    </location>
</feature>
<keyword evidence="4" id="KW-0812">Transmembrane</keyword>
<feature type="active site" description="Proton acceptor" evidence="2">
    <location>
        <position position="296"/>
    </location>
</feature>
<dbReference type="SUPFAM" id="SSF52151">
    <property type="entry name" value="FabD/lysophospholipase-like"/>
    <property type="match status" value="1"/>
</dbReference>
<dbReference type="RefSeq" id="WP_248823574.1">
    <property type="nucleotide sequence ID" value="NZ_JALKFT010000003.1"/>
</dbReference>
<gene>
    <name evidence="6" type="ORF">MXD59_04695</name>
</gene>
<feature type="region of interest" description="Disordered" evidence="3">
    <location>
        <begin position="254"/>
        <end position="284"/>
    </location>
</feature>
<keyword evidence="2" id="KW-0442">Lipid degradation</keyword>
<keyword evidence="7" id="KW-1185">Reference proteome</keyword>
<dbReference type="Pfam" id="PF11856">
    <property type="entry name" value="DUF3376"/>
    <property type="match status" value="1"/>
</dbReference>
<keyword evidence="4" id="KW-0472">Membrane</keyword>